<dbReference type="InterPro" id="IPR001610">
    <property type="entry name" value="PAC"/>
</dbReference>
<evidence type="ECO:0000256" key="1">
    <source>
        <dbReference type="ARBA" id="ARBA00000085"/>
    </source>
</evidence>
<dbReference type="Gene3D" id="3.30.450.20">
    <property type="entry name" value="PAS domain"/>
    <property type="match status" value="2"/>
</dbReference>
<keyword evidence="5" id="KW-0418">Kinase</keyword>
<evidence type="ECO:0000256" key="3">
    <source>
        <dbReference type="ARBA" id="ARBA00022553"/>
    </source>
</evidence>
<evidence type="ECO:0000259" key="6">
    <source>
        <dbReference type="PROSITE" id="PS50112"/>
    </source>
</evidence>
<gene>
    <name evidence="8" type="ordered locus">Metev_0941</name>
</gene>
<proteinExistence type="predicted"/>
<evidence type="ECO:0000256" key="4">
    <source>
        <dbReference type="ARBA" id="ARBA00022679"/>
    </source>
</evidence>
<dbReference type="SMART" id="SM00086">
    <property type="entry name" value="PAC"/>
    <property type="match status" value="2"/>
</dbReference>
<dbReference type="STRING" id="644295.Metev_0941"/>
<protein>
    <recommendedName>
        <fullName evidence="2">histidine kinase</fullName>
        <ecNumber evidence="2">2.7.13.3</ecNumber>
    </recommendedName>
</protein>
<feature type="domain" description="PAC" evidence="7">
    <location>
        <begin position="242"/>
        <end position="294"/>
    </location>
</feature>
<dbReference type="AlphaFoldDB" id="D7E786"/>
<dbReference type="InterPro" id="IPR013655">
    <property type="entry name" value="PAS_fold_3"/>
</dbReference>
<dbReference type="RefSeq" id="WP_013194403.1">
    <property type="nucleotide sequence ID" value="NC_014253.1"/>
</dbReference>
<dbReference type="PANTHER" id="PTHR43304:SF1">
    <property type="entry name" value="PAC DOMAIN-CONTAINING PROTEIN"/>
    <property type="match status" value="1"/>
</dbReference>
<dbReference type="InterPro" id="IPR029016">
    <property type="entry name" value="GAF-like_dom_sf"/>
</dbReference>
<dbReference type="InterPro" id="IPR000700">
    <property type="entry name" value="PAS-assoc_C"/>
</dbReference>
<dbReference type="Pfam" id="PF13185">
    <property type="entry name" value="GAF_2"/>
    <property type="match status" value="1"/>
</dbReference>
<organism evidence="8 9">
    <name type="scientific">Methanohalobium evestigatum (strain ATCC BAA-1072 / DSM 3721 / NBRC 107634 / OCM 161 / Z-7303)</name>
    <dbReference type="NCBI Taxonomy" id="644295"/>
    <lineage>
        <taxon>Archaea</taxon>
        <taxon>Methanobacteriati</taxon>
        <taxon>Methanobacteriota</taxon>
        <taxon>Stenosarchaea group</taxon>
        <taxon>Methanomicrobia</taxon>
        <taxon>Methanosarcinales</taxon>
        <taxon>Methanosarcinaceae</taxon>
        <taxon>Methanohalobium</taxon>
    </lineage>
</organism>
<keyword evidence="3" id="KW-0597">Phosphoprotein</keyword>
<accession>D7E786</accession>
<evidence type="ECO:0000256" key="2">
    <source>
        <dbReference type="ARBA" id="ARBA00012438"/>
    </source>
</evidence>
<dbReference type="SUPFAM" id="SSF55781">
    <property type="entry name" value="GAF domain-like"/>
    <property type="match status" value="1"/>
</dbReference>
<dbReference type="EC" id="2.7.13.3" evidence="2"/>
<feature type="domain" description="PAC" evidence="7">
    <location>
        <begin position="105"/>
        <end position="157"/>
    </location>
</feature>
<reference evidence="8 9" key="1">
    <citation type="submission" date="2010-06" db="EMBL/GenBank/DDBJ databases">
        <title>Complete sequence chromosome of Methanohalobium evestigatum Z-7303.</title>
        <authorList>
            <consortium name="US DOE Joint Genome Institute"/>
            <person name="Lucas S."/>
            <person name="Copeland A."/>
            <person name="Lapidus A."/>
            <person name="Cheng J.-F."/>
            <person name="Bruce D."/>
            <person name="Goodwin L."/>
            <person name="Pitluck S."/>
            <person name="Saunders E."/>
            <person name="Detter J.C."/>
            <person name="Han C."/>
            <person name="Tapia R."/>
            <person name="Land M."/>
            <person name="Hauser L."/>
            <person name="Kyrpides N."/>
            <person name="Mikhailova N."/>
            <person name="Sieprawska-Lupa M."/>
            <person name="Whitman W.B."/>
            <person name="Anderson I."/>
            <person name="Woyke T."/>
        </authorList>
    </citation>
    <scope>NUCLEOTIDE SEQUENCE [LARGE SCALE GENOMIC DNA]</scope>
    <source>
        <strain evidence="9">ATCC BAA-1072 / DSM 3721 / NBRC 107634 / OCM 161 / Z-7303</strain>
    </source>
</reference>
<dbReference type="SUPFAM" id="SSF55785">
    <property type="entry name" value="PYP-like sensor domain (PAS domain)"/>
    <property type="match status" value="2"/>
</dbReference>
<evidence type="ECO:0000313" key="9">
    <source>
        <dbReference type="Proteomes" id="UP000000391"/>
    </source>
</evidence>
<dbReference type="CDD" id="cd00130">
    <property type="entry name" value="PAS"/>
    <property type="match status" value="2"/>
</dbReference>
<dbReference type="SMART" id="SM00065">
    <property type="entry name" value="GAF"/>
    <property type="match status" value="1"/>
</dbReference>
<keyword evidence="4" id="KW-0808">Transferase</keyword>
<dbReference type="HOGENOM" id="CLU_600812_0_0_2"/>
<dbReference type="NCBIfam" id="TIGR00229">
    <property type="entry name" value="sensory_box"/>
    <property type="match status" value="2"/>
</dbReference>
<dbReference type="PROSITE" id="PS50113">
    <property type="entry name" value="PAC"/>
    <property type="match status" value="2"/>
</dbReference>
<dbReference type="PROSITE" id="PS50112">
    <property type="entry name" value="PAS"/>
    <property type="match status" value="1"/>
</dbReference>
<feature type="domain" description="PAS" evidence="6">
    <location>
        <begin position="64"/>
        <end position="101"/>
    </location>
</feature>
<keyword evidence="9" id="KW-1185">Reference proteome</keyword>
<dbReference type="GeneID" id="9346570"/>
<comment type="catalytic activity">
    <reaction evidence="1">
        <text>ATP + protein L-histidine = ADP + protein N-phospho-L-histidine.</text>
        <dbReference type="EC" id="2.7.13.3"/>
    </reaction>
</comment>
<dbReference type="Pfam" id="PF08447">
    <property type="entry name" value="PAS_3"/>
    <property type="match status" value="2"/>
</dbReference>
<evidence type="ECO:0000259" key="7">
    <source>
        <dbReference type="PROSITE" id="PS50113"/>
    </source>
</evidence>
<dbReference type="InterPro" id="IPR000014">
    <property type="entry name" value="PAS"/>
</dbReference>
<name>D7E786_METEZ</name>
<dbReference type="Gene3D" id="3.30.450.40">
    <property type="match status" value="1"/>
</dbReference>
<evidence type="ECO:0000256" key="5">
    <source>
        <dbReference type="ARBA" id="ARBA00022777"/>
    </source>
</evidence>
<evidence type="ECO:0000313" key="8">
    <source>
        <dbReference type="EMBL" id="ADI73835.1"/>
    </source>
</evidence>
<dbReference type="EMBL" id="CP002069">
    <property type="protein sequence ID" value="ADI73835.1"/>
    <property type="molecule type" value="Genomic_DNA"/>
</dbReference>
<dbReference type="InterPro" id="IPR035965">
    <property type="entry name" value="PAS-like_dom_sf"/>
</dbReference>
<sequence length="474" mass="54900">MQETNTIPDIYHPFLPYMILNMKSTTENSSNLKKLVAHTPVYVFLWKPEYNWPVEYVSENILQFGYTKEDFISGRMNYIDIIHPEDAGKVRKKFSRNYNYGYKNISLQYRILTKSKNIRWVNGKTLVQFDEKGKPSHFLGIIVDITDQKMKEEKLQETLAIKDELESIINNSPAIVFQWKSECKLEEKWPVEFVSDNINRFGYTPDEFVTGKLQYGDIIYPDDLEHVQYELCKRREKGHNDFSQEYRIVTKSGEIRWVDERTFIQRDKDGNPVSYQGIIVDITDRKHTENILHTEHDIALLLNTFDEPEVILNQVLELILDIGVVDCGCIHLADENNDLNLIISVGLSNDFVTSISYLGSNSILNRIIMTGQPVYKDYSEIPFKSDESAKNSEKLRAVALIPLVFNGEVLGALNLYSHLYDEIPSDVRTAIETIAAQLGGFIARMKTEADINDYLSFNKLIEPNIRYTEFNKRV</sequence>
<dbReference type="KEGG" id="mev:Metev_0941"/>
<dbReference type="InterPro" id="IPR052162">
    <property type="entry name" value="Sensor_kinase/Photoreceptor"/>
</dbReference>
<dbReference type="InterPro" id="IPR003018">
    <property type="entry name" value="GAF"/>
</dbReference>
<dbReference type="PANTHER" id="PTHR43304">
    <property type="entry name" value="PHYTOCHROME-LIKE PROTEIN CPH1"/>
    <property type="match status" value="1"/>
</dbReference>
<dbReference type="GO" id="GO:0004673">
    <property type="term" value="F:protein histidine kinase activity"/>
    <property type="evidence" value="ECO:0007669"/>
    <property type="project" value="UniProtKB-EC"/>
</dbReference>
<dbReference type="Proteomes" id="UP000000391">
    <property type="component" value="Chromosome"/>
</dbReference>